<evidence type="ECO:0000256" key="2">
    <source>
        <dbReference type="ARBA" id="ARBA00004651"/>
    </source>
</evidence>
<dbReference type="SMART" id="SM00387">
    <property type="entry name" value="HATPase_c"/>
    <property type="match status" value="1"/>
</dbReference>
<keyword evidence="8 15" id="KW-0418">Kinase</keyword>
<dbReference type="InterPro" id="IPR003594">
    <property type="entry name" value="HATPase_dom"/>
</dbReference>
<reference evidence="15 16" key="1">
    <citation type="journal article" date="2007" name="Nat. Biotechnol.">
        <title>Comparative analysis of the complete genome sequence of the plant growth-promoting bacterium Bacillus amyloliquefaciens FZB42.</title>
        <authorList>
            <person name="Chen X.H."/>
            <person name="Koumoutsi A."/>
            <person name="Scholz R."/>
            <person name="Eisenreich A."/>
            <person name="Schneider K."/>
            <person name="Heinemeyer I."/>
            <person name="Morgenstern B."/>
            <person name="Voss B."/>
            <person name="Hess W.R."/>
            <person name="Reva O."/>
            <person name="Junge H."/>
            <person name="Voigt B."/>
            <person name="Jungblut P.R."/>
            <person name="Vater J."/>
            <person name="Sussmuth R."/>
            <person name="Liesegang H."/>
            <person name="Strittmatter A."/>
            <person name="Gottschalk G."/>
            <person name="Borriss R."/>
        </authorList>
    </citation>
    <scope>NUCLEOTIDE SEQUENCE [LARGE SCALE GENOMIC DNA]</scope>
    <source>
        <strain evidence="16">DSM 23117 / BGSC 10A6 / LMG 26770 / FZB42</strain>
    </source>
</reference>
<name>A7Z0W2_BACVZ</name>
<dbReference type="GO" id="GO:0000155">
    <property type="term" value="F:phosphorelay sensor kinase activity"/>
    <property type="evidence" value="ECO:0007669"/>
    <property type="project" value="TreeGrafter"/>
</dbReference>
<proteinExistence type="predicted"/>
<keyword evidence="5" id="KW-0808">Transferase</keyword>
<dbReference type="GO" id="GO:0004721">
    <property type="term" value="F:phosphoprotein phosphatase activity"/>
    <property type="evidence" value="ECO:0007669"/>
    <property type="project" value="TreeGrafter"/>
</dbReference>
<gene>
    <name evidence="15" type="ordered locus">RBAM_002390</name>
</gene>
<dbReference type="EMBL" id="CP000560">
    <property type="protein sequence ID" value="ABS72638.1"/>
    <property type="molecule type" value="Genomic_DNA"/>
</dbReference>
<dbReference type="KEGG" id="bay:RBAM_002390"/>
<dbReference type="SUPFAM" id="SSF55874">
    <property type="entry name" value="ATPase domain of HSP90 chaperone/DNA topoisomerase II/histidine kinase"/>
    <property type="match status" value="1"/>
</dbReference>
<dbReference type="HOGENOM" id="CLU_000445_13_1_9"/>
<keyword evidence="4" id="KW-1003">Cell membrane</keyword>
<sequence>MKLIDYVKNHILWILCSALILVVINGILFASTSIHQSYIDIFYMDLLIVFILLINIFYGFVKAKKKYEVVFNSSIETLEKNKVRNDYFIDMLIKVSKKQQNKFLKAEEDYKNGINEIQDYTTQWVHDIKVNIAVCELLLDEINSESSRELRNQIEQIKFRINHILHVTRANHYDQDILAGVVDVCHILRSAIKENALFFINKNIEIETNLKPFSVISDERWIYYIFGQILNNSSKYTPEGGTLTITTKEEKQAYYIMIKDNGIGISKEDLSRIFNKGFTGKNGKIGTKSTGMGLYYAKKMADKLSIGIEVDSVEGEYTEFHIIFYKLSDYYKVENEAINN</sequence>
<dbReference type="PANTHER" id="PTHR45453:SF2">
    <property type="entry name" value="HISTIDINE KINASE"/>
    <property type="match status" value="1"/>
</dbReference>
<evidence type="ECO:0000256" key="7">
    <source>
        <dbReference type="ARBA" id="ARBA00022741"/>
    </source>
</evidence>
<dbReference type="PANTHER" id="PTHR45453">
    <property type="entry name" value="PHOSPHATE REGULON SENSOR PROTEIN PHOR"/>
    <property type="match status" value="1"/>
</dbReference>
<evidence type="ECO:0000256" key="13">
    <source>
        <dbReference type="SAM" id="Phobius"/>
    </source>
</evidence>
<accession>A7Z0W2</accession>
<evidence type="ECO:0000259" key="14">
    <source>
        <dbReference type="PROSITE" id="PS50109"/>
    </source>
</evidence>
<dbReference type="EC" id="2.7.13.3" evidence="3"/>
<dbReference type="Proteomes" id="UP000001120">
    <property type="component" value="Chromosome"/>
</dbReference>
<evidence type="ECO:0000256" key="12">
    <source>
        <dbReference type="ARBA" id="ARBA00023136"/>
    </source>
</evidence>
<dbReference type="InterPro" id="IPR036890">
    <property type="entry name" value="HATPase_C_sf"/>
</dbReference>
<feature type="domain" description="Histidine kinase" evidence="14">
    <location>
        <begin position="123"/>
        <end position="328"/>
    </location>
</feature>
<feature type="transmembrane region" description="Helical" evidence="13">
    <location>
        <begin position="12"/>
        <end position="35"/>
    </location>
</feature>
<keyword evidence="10 13" id="KW-1133">Transmembrane helix</keyword>
<keyword evidence="9" id="KW-0067">ATP-binding</keyword>
<comment type="catalytic activity">
    <reaction evidence="1">
        <text>ATP + protein L-histidine = ADP + protein N-phospho-L-histidine.</text>
        <dbReference type="EC" id="2.7.13.3"/>
    </reaction>
</comment>
<evidence type="ECO:0000313" key="15">
    <source>
        <dbReference type="EMBL" id="ABS72638.1"/>
    </source>
</evidence>
<protein>
    <recommendedName>
        <fullName evidence="3">histidine kinase</fullName>
        <ecNumber evidence="3">2.7.13.3</ecNumber>
    </recommendedName>
</protein>
<dbReference type="InterPro" id="IPR050351">
    <property type="entry name" value="BphY/WalK/GraS-like"/>
</dbReference>
<keyword evidence="11" id="KW-0902">Two-component regulatory system</keyword>
<evidence type="ECO:0000256" key="4">
    <source>
        <dbReference type="ARBA" id="ARBA00022475"/>
    </source>
</evidence>
<feature type="transmembrane region" description="Helical" evidence="13">
    <location>
        <begin position="41"/>
        <end position="61"/>
    </location>
</feature>
<dbReference type="GeneID" id="93079374"/>
<dbReference type="Gene3D" id="3.30.565.10">
    <property type="entry name" value="Histidine kinase-like ATPase, C-terminal domain"/>
    <property type="match status" value="1"/>
</dbReference>
<dbReference type="RefSeq" id="WP_011996230.1">
    <property type="nucleotide sequence ID" value="NC_009725.2"/>
</dbReference>
<dbReference type="Pfam" id="PF02518">
    <property type="entry name" value="HATPase_c"/>
    <property type="match status" value="1"/>
</dbReference>
<dbReference type="InterPro" id="IPR005467">
    <property type="entry name" value="His_kinase_dom"/>
</dbReference>
<keyword evidence="12 13" id="KW-0472">Membrane</keyword>
<evidence type="ECO:0000256" key="10">
    <source>
        <dbReference type="ARBA" id="ARBA00022989"/>
    </source>
</evidence>
<evidence type="ECO:0000313" key="16">
    <source>
        <dbReference type="Proteomes" id="UP000001120"/>
    </source>
</evidence>
<dbReference type="GO" id="GO:0005886">
    <property type="term" value="C:plasma membrane"/>
    <property type="evidence" value="ECO:0007669"/>
    <property type="project" value="UniProtKB-SubCell"/>
</dbReference>
<evidence type="ECO:0000256" key="9">
    <source>
        <dbReference type="ARBA" id="ARBA00022840"/>
    </source>
</evidence>
<evidence type="ECO:0000256" key="11">
    <source>
        <dbReference type="ARBA" id="ARBA00023012"/>
    </source>
</evidence>
<dbReference type="GO" id="GO:0016036">
    <property type="term" value="P:cellular response to phosphate starvation"/>
    <property type="evidence" value="ECO:0007669"/>
    <property type="project" value="TreeGrafter"/>
</dbReference>
<keyword evidence="16" id="KW-1185">Reference proteome</keyword>
<keyword evidence="7" id="KW-0547">Nucleotide-binding</keyword>
<evidence type="ECO:0000256" key="1">
    <source>
        <dbReference type="ARBA" id="ARBA00000085"/>
    </source>
</evidence>
<evidence type="ECO:0000256" key="6">
    <source>
        <dbReference type="ARBA" id="ARBA00022692"/>
    </source>
</evidence>
<organism evidence="15 16">
    <name type="scientific">Bacillus velezensis (strain DSM 23117 / BGSC 10A6 / LMG 26770 / FZB42)</name>
    <name type="common">Bacillus amyloliquefaciens subsp. plantarum</name>
    <dbReference type="NCBI Taxonomy" id="326423"/>
    <lineage>
        <taxon>Bacteria</taxon>
        <taxon>Bacillati</taxon>
        <taxon>Bacillota</taxon>
        <taxon>Bacilli</taxon>
        <taxon>Bacillales</taxon>
        <taxon>Bacillaceae</taxon>
        <taxon>Bacillus</taxon>
        <taxon>Bacillus amyloliquefaciens group</taxon>
    </lineage>
</organism>
<dbReference type="PROSITE" id="PS50109">
    <property type="entry name" value="HIS_KIN"/>
    <property type="match status" value="1"/>
</dbReference>
<dbReference type="AlphaFoldDB" id="A7Z0W2"/>
<keyword evidence="6 13" id="KW-0812">Transmembrane</keyword>
<dbReference type="GO" id="GO:0005524">
    <property type="term" value="F:ATP binding"/>
    <property type="evidence" value="ECO:0007669"/>
    <property type="project" value="UniProtKB-KW"/>
</dbReference>
<evidence type="ECO:0000256" key="3">
    <source>
        <dbReference type="ARBA" id="ARBA00012438"/>
    </source>
</evidence>
<evidence type="ECO:0000256" key="5">
    <source>
        <dbReference type="ARBA" id="ARBA00022679"/>
    </source>
</evidence>
<comment type="subcellular location">
    <subcellularLocation>
        <location evidence="2">Cell membrane</location>
        <topology evidence="2">Multi-pass membrane protein</topology>
    </subcellularLocation>
</comment>
<evidence type="ECO:0000256" key="8">
    <source>
        <dbReference type="ARBA" id="ARBA00022777"/>
    </source>
</evidence>